<dbReference type="AlphaFoldDB" id="A0A4D7BDF9"/>
<dbReference type="CDD" id="cd13578">
    <property type="entry name" value="PBP2_Bug27"/>
    <property type="match status" value="1"/>
</dbReference>
<accession>A0A4D7BDF9</accession>
<dbReference type="PIRSF" id="PIRSF017082">
    <property type="entry name" value="YflP"/>
    <property type="match status" value="1"/>
</dbReference>
<dbReference type="RefSeq" id="WP_136961423.1">
    <property type="nucleotide sequence ID" value="NZ_CP039690.1"/>
</dbReference>
<dbReference type="Gene3D" id="3.40.190.10">
    <property type="entry name" value="Periplasmic binding protein-like II"/>
    <property type="match status" value="1"/>
</dbReference>
<dbReference type="EMBL" id="CP039690">
    <property type="protein sequence ID" value="QCI65977.1"/>
    <property type="molecule type" value="Genomic_DNA"/>
</dbReference>
<dbReference type="InterPro" id="IPR042100">
    <property type="entry name" value="Bug_dom1"/>
</dbReference>
<name>A0A4D7BDF9_9HYPH</name>
<dbReference type="PANTHER" id="PTHR42928">
    <property type="entry name" value="TRICARBOXYLATE-BINDING PROTEIN"/>
    <property type="match status" value="1"/>
</dbReference>
<dbReference type="InterPro" id="IPR006311">
    <property type="entry name" value="TAT_signal"/>
</dbReference>
<sequence length="333" mass="34605">MATNKASAGVGRRQILQSGLGLGMALAAPGLARAQAWPSRNIRIVVAFPAGGAADIVARQLTDRLTAEWGQSIIVENRAGAGGNLAGAEVARSDPDGHTLLITSSSAAINHLLYARMAVDNYKDLAPVTMAITVPNVLVVPANSPDRSIADVLARARANPGKLTYGSAGIGTSIHMAGELFKYLAKVDLVHAPYRGAGPAMTDLIGGRLDMMFDTLTVSAPQIRGGQIRALGVTSKEPLPSLPGVPPIASVLPGYEMMSWFGFFTAARTPPAIIDRLASGLNGALHNPDVVARLADMASTPVGTGPKALADAMQAEVKLWEPVIKAANIRISE</sequence>
<comment type="similarity">
    <text evidence="1">Belongs to the UPF0065 (bug) family.</text>
</comment>
<dbReference type="Gene3D" id="3.40.190.150">
    <property type="entry name" value="Bordetella uptake gene, domain 1"/>
    <property type="match status" value="1"/>
</dbReference>
<protein>
    <submittedName>
        <fullName evidence="2">Tripartite tricarboxylate transporter substrate binding protein</fullName>
    </submittedName>
</protein>
<dbReference type="Pfam" id="PF03401">
    <property type="entry name" value="TctC"/>
    <property type="match status" value="1"/>
</dbReference>
<dbReference type="Proteomes" id="UP000298781">
    <property type="component" value="Chromosome"/>
</dbReference>
<dbReference type="PROSITE" id="PS51318">
    <property type="entry name" value="TAT"/>
    <property type="match status" value="1"/>
</dbReference>
<dbReference type="KEGG" id="pstg:E8M01_18230"/>
<evidence type="ECO:0000256" key="1">
    <source>
        <dbReference type="ARBA" id="ARBA00006987"/>
    </source>
</evidence>
<dbReference type="SUPFAM" id="SSF53850">
    <property type="entry name" value="Periplasmic binding protein-like II"/>
    <property type="match status" value="1"/>
</dbReference>
<evidence type="ECO:0000313" key="3">
    <source>
        <dbReference type="Proteomes" id="UP000298781"/>
    </source>
</evidence>
<keyword evidence="3" id="KW-1185">Reference proteome</keyword>
<dbReference type="PANTHER" id="PTHR42928:SF5">
    <property type="entry name" value="BLR1237 PROTEIN"/>
    <property type="match status" value="1"/>
</dbReference>
<dbReference type="InterPro" id="IPR005064">
    <property type="entry name" value="BUG"/>
</dbReference>
<proteinExistence type="inferred from homology"/>
<reference evidence="2 3" key="1">
    <citation type="submission" date="2019-04" db="EMBL/GenBank/DDBJ databases">
        <title>Phreatobacter aquaticus sp. nov.</title>
        <authorList>
            <person name="Choi A."/>
        </authorList>
    </citation>
    <scope>NUCLEOTIDE SEQUENCE [LARGE SCALE GENOMIC DNA]</scope>
    <source>
        <strain evidence="2 3">KCTC 52518</strain>
    </source>
</reference>
<organism evidence="2 3">
    <name type="scientific">Phreatobacter stygius</name>
    <dbReference type="NCBI Taxonomy" id="1940610"/>
    <lineage>
        <taxon>Bacteria</taxon>
        <taxon>Pseudomonadati</taxon>
        <taxon>Pseudomonadota</taxon>
        <taxon>Alphaproteobacteria</taxon>
        <taxon>Hyphomicrobiales</taxon>
        <taxon>Phreatobacteraceae</taxon>
        <taxon>Phreatobacter</taxon>
    </lineage>
</organism>
<evidence type="ECO:0000313" key="2">
    <source>
        <dbReference type="EMBL" id="QCI65977.1"/>
    </source>
</evidence>
<gene>
    <name evidence="2" type="ORF">E8M01_18230</name>
</gene>
<dbReference type="OrthoDB" id="8443386at2"/>